<accession>A0A8J4E6W5</accession>
<feature type="domain" description="TIR" evidence="1">
    <location>
        <begin position="1"/>
        <end position="145"/>
    </location>
</feature>
<dbReference type="SUPFAM" id="SSF48452">
    <property type="entry name" value="TPR-like"/>
    <property type="match status" value="1"/>
</dbReference>
<dbReference type="InterPro" id="IPR011990">
    <property type="entry name" value="TPR-like_helical_dom_sf"/>
</dbReference>
<dbReference type="InterPro" id="IPR046880">
    <property type="entry name" value="TPR-S"/>
</dbReference>
<dbReference type="AlphaFoldDB" id="A0A8J4E6W5"/>
<comment type="caution">
    <text evidence="2">The sequence shown here is derived from an EMBL/GenBank/DDBJ whole genome shotgun (WGS) entry which is preliminary data.</text>
</comment>
<evidence type="ECO:0000259" key="1">
    <source>
        <dbReference type="PROSITE" id="PS50104"/>
    </source>
</evidence>
<sequence length="453" mass="49566">MALNIFISHAHVDAPLAEAVKTLLDDVFDNEVAVAYSSDQSVGGGIAAGANWLQWIVDEVRRCDIAIVMLTPESLNRPWLMWEIGAVSGVALGMETQRPIVPLLFRVSVEVVPGPLHPLQAVQGEAEAGMRRMVETVWDRIQRPGQRQLAMLLAHALPIYLESVQRALQNRAQALTEDGVQEWCERIDMLRRAGRSAEVAHIHRALLLAFAPPGEDSSQVPLDLRLHRRLGELYLDARRGQEAVAQFELALRLFGKDVFVLHKLALAHLEAGNGGEAIRTLDRIATLDPAAVTENPEVAGLKGRLHRQRWEQDRNTADLRAARDAYRAAMETAAESYYMAANVGELSLALGERDVALQAYDSAVATIRRSGERSVWSLATLATAAIVAGESEEALSLLGEIGALDCPPRDLETIRNSLRRLRDHLSASAEDLASWLGALSAGILRSTPVDVGR</sequence>
<organism evidence="2 3">
    <name type="scientific">Virgisporangium aurantiacum</name>
    <dbReference type="NCBI Taxonomy" id="175570"/>
    <lineage>
        <taxon>Bacteria</taxon>
        <taxon>Bacillati</taxon>
        <taxon>Actinomycetota</taxon>
        <taxon>Actinomycetes</taxon>
        <taxon>Micromonosporales</taxon>
        <taxon>Micromonosporaceae</taxon>
        <taxon>Virgisporangium</taxon>
    </lineage>
</organism>
<dbReference type="InterPro" id="IPR035897">
    <property type="entry name" value="Toll_tir_struct_dom_sf"/>
</dbReference>
<keyword evidence="3" id="KW-1185">Reference proteome</keyword>
<dbReference type="EMBL" id="BOPG01000100">
    <property type="protein sequence ID" value="GIJ63639.1"/>
    <property type="molecule type" value="Genomic_DNA"/>
</dbReference>
<dbReference type="Proteomes" id="UP000612585">
    <property type="component" value="Unassembled WGS sequence"/>
</dbReference>
<gene>
    <name evidence="2" type="ORF">Vau01_111550</name>
</gene>
<dbReference type="Gene3D" id="3.40.50.10140">
    <property type="entry name" value="Toll/interleukin-1 receptor homology (TIR) domain"/>
    <property type="match status" value="1"/>
</dbReference>
<dbReference type="Gene3D" id="1.25.40.10">
    <property type="entry name" value="Tetratricopeptide repeat domain"/>
    <property type="match status" value="1"/>
</dbReference>
<dbReference type="GO" id="GO:0007165">
    <property type="term" value="P:signal transduction"/>
    <property type="evidence" value="ECO:0007669"/>
    <property type="project" value="InterPro"/>
</dbReference>
<dbReference type="Pfam" id="PF20308">
    <property type="entry name" value="TPR-S"/>
    <property type="match status" value="1"/>
</dbReference>
<dbReference type="RefSeq" id="WP_204010632.1">
    <property type="nucleotide sequence ID" value="NZ_BOPG01000100.1"/>
</dbReference>
<reference evidence="2" key="1">
    <citation type="submission" date="2021-01" db="EMBL/GenBank/DDBJ databases">
        <title>Whole genome shotgun sequence of Virgisporangium aurantiacum NBRC 16421.</title>
        <authorList>
            <person name="Komaki H."/>
            <person name="Tamura T."/>
        </authorList>
    </citation>
    <scope>NUCLEOTIDE SEQUENCE</scope>
    <source>
        <strain evidence="2">NBRC 16421</strain>
    </source>
</reference>
<name>A0A8J4E6W5_9ACTN</name>
<dbReference type="Pfam" id="PF13676">
    <property type="entry name" value="TIR_2"/>
    <property type="match status" value="1"/>
</dbReference>
<dbReference type="PROSITE" id="PS50104">
    <property type="entry name" value="TIR"/>
    <property type="match status" value="1"/>
</dbReference>
<proteinExistence type="predicted"/>
<evidence type="ECO:0000313" key="3">
    <source>
        <dbReference type="Proteomes" id="UP000612585"/>
    </source>
</evidence>
<dbReference type="SUPFAM" id="SSF52200">
    <property type="entry name" value="Toll/Interleukin receptor TIR domain"/>
    <property type="match status" value="1"/>
</dbReference>
<dbReference type="InterPro" id="IPR000157">
    <property type="entry name" value="TIR_dom"/>
</dbReference>
<protein>
    <recommendedName>
        <fullName evidence="1">TIR domain-containing protein</fullName>
    </recommendedName>
</protein>
<evidence type="ECO:0000313" key="2">
    <source>
        <dbReference type="EMBL" id="GIJ63639.1"/>
    </source>
</evidence>